<dbReference type="Proteomes" id="UP000007587">
    <property type="component" value="Chromosome"/>
</dbReference>
<dbReference type="Pfam" id="PF09450">
    <property type="entry name" value="DUF2019"/>
    <property type="match status" value="1"/>
</dbReference>
<evidence type="ECO:0000313" key="3">
    <source>
        <dbReference type="Proteomes" id="UP000007587"/>
    </source>
</evidence>
<evidence type="ECO:0000259" key="1">
    <source>
        <dbReference type="Pfam" id="PF09450"/>
    </source>
</evidence>
<keyword evidence="3" id="KW-1185">Reference proteome</keyword>
<dbReference type="RefSeq" id="WP_014396387.1">
    <property type="nucleotide sequence ID" value="NC_017030.1"/>
</dbReference>
<proteinExistence type="predicted"/>
<dbReference type="InterPro" id="IPR018568">
    <property type="entry name" value="DUF2019"/>
</dbReference>
<name>H8MM11_CORCM</name>
<accession>H8MM11</accession>
<sequence length="136" mass="14645">MKADAWKKLSIEELMEKFQEASAKHGRLLDALKTRAANKEYDRVIAIEAELRGRGEKAQGGILSLLGDPEPGTRFWAATSALGFSSAEAERVLAELAKPPLSQVGLSAAVLLDAWRDGSYTPKWGQPVSPGNLDPG</sequence>
<reference evidence="2 3" key="1">
    <citation type="journal article" date="2012" name="J. Bacteriol.">
        <title>Complete Genome Sequence of the Fruiting Myxobacterium Corallococcus coralloides DSM 2259.</title>
        <authorList>
            <person name="Huntley S."/>
            <person name="Zhang Y."/>
            <person name="Treuner-Lange A."/>
            <person name="Kneip S."/>
            <person name="Sensen C.W."/>
            <person name="Sogaard-Andersen L."/>
        </authorList>
    </citation>
    <scope>NUCLEOTIDE SEQUENCE [LARGE SCALE GENOMIC DNA]</scope>
    <source>
        <strain evidence="3">ATCC 25202 / DSM 2259 / NBRC 100086 / M2</strain>
    </source>
</reference>
<protein>
    <recommendedName>
        <fullName evidence="1">DUF2019 domain-containing protein</fullName>
    </recommendedName>
</protein>
<gene>
    <name evidence="2" type="ordered locus">COCOR_03575</name>
</gene>
<reference evidence="3" key="2">
    <citation type="submission" date="2012-03" db="EMBL/GenBank/DDBJ databases">
        <title>Genome sequence of the fruiting myxobacterium Corallococcus coralloides DSM 2259.</title>
        <authorList>
            <person name="Huntley S."/>
            <person name="Zhang Y."/>
            <person name="Treuner-Lange A."/>
            <person name="Sensen C.W."/>
            <person name="Sogaard-Andersen L."/>
        </authorList>
    </citation>
    <scope>NUCLEOTIDE SEQUENCE [LARGE SCALE GENOMIC DNA]</scope>
    <source>
        <strain evidence="3">ATCC 25202 / DSM 2259 / NBRC 100086 / M2</strain>
    </source>
</reference>
<organism evidence="2 3">
    <name type="scientific">Corallococcus coralloides (strain ATCC 25202 / DSM 2259 / NBRC 100086 / M2)</name>
    <name type="common">Myxococcus coralloides</name>
    <dbReference type="NCBI Taxonomy" id="1144275"/>
    <lineage>
        <taxon>Bacteria</taxon>
        <taxon>Pseudomonadati</taxon>
        <taxon>Myxococcota</taxon>
        <taxon>Myxococcia</taxon>
        <taxon>Myxococcales</taxon>
        <taxon>Cystobacterineae</taxon>
        <taxon>Myxococcaceae</taxon>
        <taxon>Corallococcus</taxon>
    </lineage>
</organism>
<dbReference type="STRING" id="1144275.COCOR_03575"/>
<feature type="domain" description="DUF2019" evidence="1">
    <location>
        <begin position="12"/>
        <end position="113"/>
    </location>
</feature>
<dbReference type="SUPFAM" id="SSF48371">
    <property type="entry name" value="ARM repeat"/>
    <property type="match status" value="1"/>
</dbReference>
<dbReference type="InterPro" id="IPR042236">
    <property type="entry name" value="PI3K_accessory_sf"/>
</dbReference>
<evidence type="ECO:0000313" key="2">
    <source>
        <dbReference type="EMBL" id="AFE05312.1"/>
    </source>
</evidence>
<dbReference type="Gene3D" id="1.25.40.70">
    <property type="entry name" value="Phosphatidylinositol 3-kinase, accessory domain (PIK)"/>
    <property type="match status" value="1"/>
</dbReference>
<dbReference type="HOGENOM" id="CLU_1871930_0_0_7"/>
<dbReference type="AlphaFoldDB" id="H8MM11"/>
<dbReference type="EMBL" id="CP003389">
    <property type="protein sequence ID" value="AFE05312.1"/>
    <property type="molecule type" value="Genomic_DNA"/>
</dbReference>
<dbReference type="KEGG" id="ccx:COCOR_03575"/>
<dbReference type="InParanoid" id="H8MM11"/>
<dbReference type="InterPro" id="IPR016024">
    <property type="entry name" value="ARM-type_fold"/>
</dbReference>